<proteinExistence type="inferred from homology"/>
<dbReference type="Proteomes" id="UP000014760">
    <property type="component" value="Unassembled WGS sequence"/>
</dbReference>
<evidence type="ECO:0000256" key="1">
    <source>
        <dbReference type="ARBA" id="ARBA00010617"/>
    </source>
</evidence>
<dbReference type="HOGENOM" id="CLU_2239129_0_0_1"/>
<reference evidence="8" key="3">
    <citation type="submission" date="2015-06" db="UniProtKB">
        <authorList>
            <consortium name="EnsemblMetazoa"/>
        </authorList>
    </citation>
    <scope>IDENTIFICATION</scope>
</reference>
<dbReference type="InterPro" id="IPR036396">
    <property type="entry name" value="Cyt_P450_sf"/>
</dbReference>
<sequence length="105" mass="12067">MDEAEIPIWTILTLILAMILSIYATRKFGAFSAMGIKGPTPLPFLGNYHQMRAKGVLETDIECMKRYGRTYVYFHRSTPWLIVGDVSMIREIQVMSKSINQPKLR</sequence>
<dbReference type="STRING" id="283909.R7UNP7"/>
<dbReference type="SUPFAM" id="SSF48264">
    <property type="entry name" value="Cytochrome P450"/>
    <property type="match status" value="1"/>
</dbReference>
<dbReference type="OrthoDB" id="6513251at2759"/>
<evidence type="ECO:0000313" key="8">
    <source>
        <dbReference type="EnsemblMetazoa" id="CapteP130558"/>
    </source>
</evidence>
<dbReference type="GO" id="GO:0005506">
    <property type="term" value="F:iron ion binding"/>
    <property type="evidence" value="ECO:0007669"/>
    <property type="project" value="InterPro"/>
</dbReference>
<dbReference type="AlphaFoldDB" id="R7UNP7"/>
<keyword evidence="2" id="KW-0349">Heme</keyword>
<dbReference type="EnsemblMetazoa" id="CapteT130558">
    <property type="protein sequence ID" value="CapteP130558"/>
    <property type="gene ID" value="CapteG130558"/>
</dbReference>
<keyword evidence="5" id="KW-0408">Iron</keyword>
<reference evidence="7 9" key="2">
    <citation type="journal article" date="2013" name="Nature">
        <title>Insights into bilaterian evolution from three spiralian genomes.</title>
        <authorList>
            <person name="Simakov O."/>
            <person name="Marletaz F."/>
            <person name="Cho S.J."/>
            <person name="Edsinger-Gonzales E."/>
            <person name="Havlak P."/>
            <person name="Hellsten U."/>
            <person name="Kuo D.H."/>
            <person name="Larsson T."/>
            <person name="Lv J."/>
            <person name="Arendt D."/>
            <person name="Savage R."/>
            <person name="Osoegawa K."/>
            <person name="de Jong P."/>
            <person name="Grimwood J."/>
            <person name="Chapman J.A."/>
            <person name="Shapiro H."/>
            <person name="Aerts A."/>
            <person name="Otillar R.P."/>
            <person name="Terry A.Y."/>
            <person name="Boore J.L."/>
            <person name="Grigoriev I.V."/>
            <person name="Lindberg D.R."/>
            <person name="Seaver E.C."/>
            <person name="Weisblat D.A."/>
            <person name="Putnam N.H."/>
            <person name="Rokhsar D.S."/>
        </authorList>
    </citation>
    <scope>NUCLEOTIDE SEQUENCE</scope>
    <source>
        <strain evidence="7 9">I ESC-2004</strain>
    </source>
</reference>
<evidence type="ECO:0000313" key="7">
    <source>
        <dbReference type="EMBL" id="ELU08149.1"/>
    </source>
</evidence>
<dbReference type="EMBL" id="KB299289">
    <property type="protein sequence ID" value="ELU08149.1"/>
    <property type="molecule type" value="Genomic_DNA"/>
</dbReference>
<accession>R7UNP7</accession>
<dbReference type="GO" id="GO:0008395">
    <property type="term" value="F:steroid hydroxylase activity"/>
    <property type="evidence" value="ECO:0007669"/>
    <property type="project" value="TreeGrafter"/>
</dbReference>
<dbReference type="GO" id="GO:0020037">
    <property type="term" value="F:heme binding"/>
    <property type="evidence" value="ECO:0007669"/>
    <property type="project" value="InterPro"/>
</dbReference>
<keyword evidence="6" id="KW-1133">Transmembrane helix</keyword>
<reference evidence="9" key="1">
    <citation type="submission" date="2012-12" db="EMBL/GenBank/DDBJ databases">
        <authorList>
            <person name="Hellsten U."/>
            <person name="Grimwood J."/>
            <person name="Chapman J.A."/>
            <person name="Shapiro H."/>
            <person name="Aerts A."/>
            <person name="Otillar R.P."/>
            <person name="Terry A.Y."/>
            <person name="Boore J.L."/>
            <person name="Simakov O."/>
            <person name="Marletaz F."/>
            <person name="Cho S.-J."/>
            <person name="Edsinger-Gonzales E."/>
            <person name="Havlak P."/>
            <person name="Kuo D.-H."/>
            <person name="Larsson T."/>
            <person name="Lv J."/>
            <person name="Arendt D."/>
            <person name="Savage R."/>
            <person name="Osoegawa K."/>
            <person name="de Jong P."/>
            <person name="Lindberg D.R."/>
            <person name="Seaver E.C."/>
            <person name="Weisblat D.A."/>
            <person name="Putnam N.H."/>
            <person name="Grigoriev I.V."/>
            <person name="Rokhsar D.S."/>
        </authorList>
    </citation>
    <scope>NUCLEOTIDE SEQUENCE</scope>
    <source>
        <strain evidence="9">I ESC-2004</strain>
    </source>
</reference>
<dbReference type="EMBL" id="AMQN01006834">
    <property type="status" value="NOT_ANNOTATED_CDS"/>
    <property type="molecule type" value="Genomic_DNA"/>
</dbReference>
<dbReference type="InterPro" id="IPR050705">
    <property type="entry name" value="Cytochrome_P450_3A"/>
</dbReference>
<gene>
    <name evidence="7" type="ORF">CAPTEDRAFT_130558</name>
</gene>
<dbReference type="GO" id="GO:0016705">
    <property type="term" value="F:oxidoreductase activity, acting on paired donors, with incorporation or reduction of molecular oxygen"/>
    <property type="evidence" value="ECO:0007669"/>
    <property type="project" value="InterPro"/>
</dbReference>
<dbReference type="OMA" id="IFINRRV"/>
<evidence type="ECO:0008006" key="10">
    <source>
        <dbReference type="Google" id="ProtNLM"/>
    </source>
</evidence>
<comment type="similarity">
    <text evidence="1">Belongs to the cytochrome P450 family.</text>
</comment>
<organism evidence="7">
    <name type="scientific">Capitella teleta</name>
    <name type="common">Polychaete worm</name>
    <dbReference type="NCBI Taxonomy" id="283909"/>
    <lineage>
        <taxon>Eukaryota</taxon>
        <taxon>Metazoa</taxon>
        <taxon>Spiralia</taxon>
        <taxon>Lophotrochozoa</taxon>
        <taxon>Annelida</taxon>
        <taxon>Polychaeta</taxon>
        <taxon>Sedentaria</taxon>
        <taxon>Scolecida</taxon>
        <taxon>Capitellidae</taxon>
        <taxon>Capitella</taxon>
    </lineage>
</organism>
<feature type="transmembrane region" description="Helical" evidence="6">
    <location>
        <begin position="6"/>
        <end position="24"/>
    </location>
</feature>
<keyword evidence="6" id="KW-0472">Membrane</keyword>
<name>R7UNP7_CAPTE</name>
<evidence type="ECO:0000256" key="4">
    <source>
        <dbReference type="ARBA" id="ARBA00023002"/>
    </source>
</evidence>
<keyword evidence="4" id="KW-0560">Oxidoreductase</keyword>
<evidence type="ECO:0000256" key="3">
    <source>
        <dbReference type="ARBA" id="ARBA00022723"/>
    </source>
</evidence>
<evidence type="ECO:0000256" key="5">
    <source>
        <dbReference type="ARBA" id="ARBA00023004"/>
    </source>
</evidence>
<dbReference type="PANTHER" id="PTHR24302">
    <property type="entry name" value="CYTOCHROME P450 FAMILY 3"/>
    <property type="match status" value="1"/>
</dbReference>
<keyword evidence="6" id="KW-0812">Transmembrane</keyword>
<keyword evidence="9" id="KW-1185">Reference proteome</keyword>
<evidence type="ECO:0000256" key="6">
    <source>
        <dbReference type="SAM" id="Phobius"/>
    </source>
</evidence>
<protein>
    <recommendedName>
        <fullName evidence="10">Cytochrome P450</fullName>
    </recommendedName>
</protein>
<dbReference type="Gene3D" id="1.10.630.10">
    <property type="entry name" value="Cytochrome P450"/>
    <property type="match status" value="1"/>
</dbReference>
<keyword evidence="3" id="KW-0479">Metal-binding</keyword>
<dbReference type="PANTHER" id="PTHR24302:SF15">
    <property type="entry name" value="FATTY-ACID PEROXYGENASE"/>
    <property type="match status" value="1"/>
</dbReference>
<evidence type="ECO:0000256" key="2">
    <source>
        <dbReference type="ARBA" id="ARBA00022617"/>
    </source>
</evidence>
<evidence type="ECO:0000313" key="9">
    <source>
        <dbReference type="Proteomes" id="UP000014760"/>
    </source>
</evidence>